<geneLocation type="mitochondrion" evidence="1"/>
<organism evidence="1">
    <name type="scientific">Picea glauca</name>
    <name type="common">White spruce</name>
    <name type="synonym">Pinus glauca</name>
    <dbReference type="NCBI Taxonomy" id="3330"/>
    <lineage>
        <taxon>Eukaryota</taxon>
        <taxon>Viridiplantae</taxon>
        <taxon>Streptophyta</taxon>
        <taxon>Embryophyta</taxon>
        <taxon>Tracheophyta</taxon>
        <taxon>Spermatophyta</taxon>
        <taxon>Pinopsida</taxon>
        <taxon>Pinidae</taxon>
        <taxon>Conifers I</taxon>
        <taxon>Pinales</taxon>
        <taxon>Pinaceae</taxon>
        <taxon>Picea</taxon>
    </lineage>
</organism>
<proteinExistence type="predicted"/>
<accession>A0A101M3R2</accession>
<evidence type="ECO:0000313" key="1">
    <source>
        <dbReference type="EMBL" id="KUM50337.1"/>
    </source>
</evidence>
<gene>
    <name evidence="1" type="ORF">ABT39_MTgene180</name>
</gene>
<reference evidence="1" key="1">
    <citation type="journal article" date="2015" name="Genome Biol. Evol.">
        <title>Organellar Genomes of White Spruce (Picea glauca): Assembly and Annotation.</title>
        <authorList>
            <person name="Jackman S.D."/>
            <person name="Warren R.L."/>
            <person name="Gibb E.A."/>
            <person name="Vandervalk B.P."/>
            <person name="Mohamadi H."/>
            <person name="Chu J."/>
            <person name="Raymond A."/>
            <person name="Pleasance S."/>
            <person name="Coope R."/>
            <person name="Wildung M.R."/>
            <person name="Ritland C.E."/>
            <person name="Bousquet J."/>
            <person name="Jones S.J."/>
            <person name="Bohlmann J."/>
            <person name="Birol I."/>
        </authorList>
    </citation>
    <scope>NUCLEOTIDE SEQUENCE [LARGE SCALE GENOMIC DNA]</scope>
    <source>
        <tissue evidence="1">Flushing bud</tissue>
    </source>
</reference>
<sequence length="51" mass="5702">MINTDLPQRTRSSDCVISTMAIQTVLGGREHAIFASRRSDWVRIPTPSWGS</sequence>
<name>A0A101M3R2_PICGL</name>
<keyword evidence="1" id="KW-0496">Mitochondrion</keyword>
<dbReference type="EMBL" id="LKAM01000001">
    <property type="protein sequence ID" value="KUM50337.1"/>
    <property type="molecule type" value="Genomic_DNA"/>
</dbReference>
<comment type="caution">
    <text evidence="1">The sequence shown here is derived from an EMBL/GenBank/DDBJ whole genome shotgun (WGS) entry which is preliminary data.</text>
</comment>
<dbReference type="AlphaFoldDB" id="A0A101M3R2"/>
<protein>
    <submittedName>
        <fullName evidence="1">Uncharacterized protein</fullName>
    </submittedName>
</protein>